<evidence type="ECO:0000256" key="1">
    <source>
        <dbReference type="ARBA" id="ARBA00004651"/>
    </source>
</evidence>
<dbReference type="PROSITE" id="PS50928">
    <property type="entry name" value="ABC_TM1"/>
    <property type="match status" value="1"/>
</dbReference>
<dbReference type="Gene3D" id="1.10.3720.10">
    <property type="entry name" value="MetI-like"/>
    <property type="match status" value="1"/>
</dbReference>
<organism evidence="10 11">
    <name type="scientific">Pseudomonas zhanjiangensis</name>
    <dbReference type="NCBI Taxonomy" id="3239015"/>
    <lineage>
        <taxon>Bacteria</taxon>
        <taxon>Pseudomonadati</taxon>
        <taxon>Pseudomonadota</taxon>
        <taxon>Gammaproteobacteria</taxon>
        <taxon>Pseudomonadales</taxon>
        <taxon>Pseudomonadaceae</taxon>
        <taxon>Pseudomonas</taxon>
    </lineage>
</organism>
<keyword evidence="4" id="KW-1003">Cell membrane</keyword>
<dbReference type="Pfam" id="PF00528">
    <property type="entry name" value="BPD_transp_1"/>
    <property type="match status" value="1"/>
</dbReference>
<feature type="domain" description="ABC transmembrane type-1" evidence="9">
    <location>
        <begin position="197"/>
        <end position="403"/>
    </location>
</feature>
<feature type="transmembrane region" description="Helical" evidence="8">
    <location>
        <begin position="284"/>
        <end position="305"/>
    </location>
</feature>
<evidence type="ECO:0000256" key="8">
    <source>
        <dbReference type="RuleBase" id="RU363032"/>
    </source>
</evidence>
<evidence type="ECO:0000259" key="9">
    <source>
        <dbReference type="PROSITE" id="PS50928"/>
    </source>
</evidence>
<proteinExistence type="inferred from homology"/>
<feature type="transmembrane region" description="Helical" evidence="8">
    <location>
        <begin position="380"/>
        <end position="403"/>
    </location>
</feature>
<dbReference type="InterPro" id="IPR035906">
    <property type="entry name" value="MetI-like_sf"/>
</dbReference>
<dbReference type="Proteomes" id="UP001560296">
    <property type="component" value="Unassembled WGS sequence"/>
</dbReference>
<keyword evidence="3 8" id="KW-0813">Transport</keyword>
<feature type="transmembrane region" description="Helical" evidence="8">
    <location>
        <begin position="230"/>
        <end position="247"/>
    </location>
</feature>
<comment type="caution">
    <text evidence="10">The sequence shown here is derived from an EMBL/GenBank/DDBJ whole genome shotgun (WGS) entry which is preliminary data.</text>
</comment>
<evidence type="ECO:0000256" key="5">
    <source>
        <dbReference type="ARBA" id="ARBA00022692"/>
    </source>
</evidence>
<name>A0ABV3YRU5_9PSED</name>
<gene>
    <name evidence="10" type="ORF">AB5S05_07120</name>
</gene>
<keyword evidence="6 8" id="KW-1133">Transmembrane helix</keyword>
<reference evidence="10 11" key="1">
    <citation type="submission" date="2024-07" db="EMBL/GenBank/DDBJ databases">
        <authorList>
            <person name="Li M."/>
        </authorList>
    </citation>
    <scope>NUCLEOTIDE SEQUENCE [LARGE SCALE GENOMIC DNA]</scope>
    <source>
        <strain evidence="10 11">25A3E</strain>
    </source>
</reference>
<protein>
    <submittedName>
        <fullName evidence="10">ABC transporter permease</fullName>
    </submittedName>
</protein>
<dbReference type="CDD" id="cd06261">
    <property type="entry name" value="TM_PBP2"/>
    <property type="match status" value="1"/>
</dbReference>
<evidence type="ECO:0000256" key="4">
    <source>
        <dbReference type="ARBA" id="ARBA00022475"/>
    </source>
</evidence>
<keyword evidence="5 8" id="KW-0812">Transmembrane</keyword>
<comment type="similarity">
    <text evidence="2">Belongs to the binding-protein-dependent transport system permease family. CysTW subfamily.</text>
</comment>
<evidence type="ECO:0000313" key="10">
    <source>
        <dbReference type="EMBL" id="MEX6501829.1"/>
    </source>
</evidence>
<keyword evidence="7 8" id="KW-0472">Membrane</keyword>
<evidence type="ECO:0000256" key="2">
    <source>
        <dbReference type="ARBA" id="ARBA00007069"/>
    </source>
</evidence>
<feature type="transmembrane region" description="Helical" evidence="8">
    <location>
        <begin position="339"/>
        <end position="360"/>
    </location>
</feature>
<dbReference type="PANTHER" id="PTHR42929">
    <property type="entry name" value="INNER MEMBRANE ABC TRANSPORTER PERMEASE PROTEIN YDCU-RELATED-RELATED"/>
    <property type="match status" value="1"/>
</dbReference>
<evidence type="ECO:0000256" key="6">
    <source>
        <dbReference type="ARBA" id="ARBA00022989"/>
    </source>
</evidence>
<feature type="transmembrane region" description="Helical" evidence="8">
    <location>
        <begin position="201"/>
        <end position="223"/>
    </location>
</feature>
<feature type="transmembrane region" description="Helical" evidence="8">
    <location>
        <begin position="33"/>
        <end position="53"/>
    </location>
</feature>
<sequence length="415" mass="45678">MAIAVPLTEVAGPTLKQRLARAERVNRWKSQALILPLLVFLLLVFLVPIVALLDRSVDNPEVVSAMPRTVEAITAWDGKGLPAEPAYRALALDLAEARRAQTIGDLSKRMNMELAGYRSLIARTGRALPFKSEPASYKDALEGLDERWGDPAYWQVIRRNTSAVTPYYLLAAVDHRIDDLGELAPATPDQAIYLDIFARTFWMGLVITAICLVLAYPLAYLLANLPTRQSNLLMILVLLPFWTSILVRVAAWIVLLQSSGLINGALLSLGIIDKPLQLVFNRSGVYISMVHIMLPFMILPIYSVMKGISPTYMRAAISLGCHPFASFWRVYFPQTLAGVSAGGLLVFILSIGYYITPALLGSPGDQMVSYFVAFYTNTSINWGMATALGGLLLLATLVLYVVYSWLVGASRLRLA</sequence>
<dbReference type="SUPFAM" id="SSF161098">
    <property type="entry name" value="MetI-like"/>
    <property type="match status" value="1"/>
</dbReference>
<comment type="subcellular location">
    <subcellularLocation>
        <location evidence="1 8">Cell membrane</location>
        <topology evidence="1 8">Multi-pass membrane protein</topology>
    </subcellularLocation>
</comment>
<dbReference type="PANTHER" id="PTHR42929:SF5">
    <property type="entry name" value="ABC TRANSPORTER PERMEASE PROTEIN"/>
    <property type="match status" value="1"/>
</dbReference>
<evidence type="ECO:0000256" key="3">
    <source>
        <dbReference type="ARBA" id="ARBA00022448"/>
    </source>
</evidence>
<accession>A0ABV3YRU5</accession>
<dbReference type="InterPro" id="IPR000515">
    <property type="entry name" value="MetI-like"/>
</dbReference>
<evidence type="ECO:0000256" key="7">
    <source>
        <dbReference type="ARBA" id="ARBA00023136"/>
    </source>
</evidence>
<evidence type="ECO:0000313" key="11">
    <source>
        <dbReference type="Proteomes" id="UP001560296"/>
    </source>
</evidence>
<keyword evidence="11" id="KW-1185">Reference proteome</keyword>
<dbReference type="RefSeq" id="WP_369286807.1">
    <property type="nucleotide sequence ID" value="NZ_JBFTEG010000004.1"/>
</dbReference>
<dbReference type="EMBL" id="JBFTEG010000004">
    <property type="protein sequence ID" value="MEX6501829.1"/>
    <property type="molecule type" value="Genomic_DNA"/>
</dbReference>